<organism evidence="1 2">
    <name type="scientific">Caldibacillus debilis GB1</name>
    <dbReference type="NCBI Taxonomy" id="1339248"/>
    <lineage>
        <taxon>Bacteria</taxon>
        <taxon>Bacillati</taxon>
        <taxon>Bacillota</taxon>
        <taxon>Bacilli</taxon>
        <taxon>Bacillales</taxon>
        <taxon>Bacillaceae</taxon>
        <taxon>Caldibacillus</taxon>
    </lineage>
</organism>
<dbReference type="AlphaFoldDB" id="A0A420VKG3"/>
<dbReference type="Proteomes" id="UP000286235">
    <property type="component" value="Unassembled WGS sequence"/>
</dbReference>
<sequence length="224" mass="24990">MRTSLYPAGCPSLLSFPFMFSVHSSPFPCILLLGAHAVAAARLSKGKPRKAFGADGKGVLSMILQIKGKVKFTITLDPGVWIFDDRRVDLLTYFDKNEPIFSKEEEEEKKTAKYWEREIQEGSVSPPTLKTERKFEKMKVLTGTFGIPFRPFLNNAEPLPEAKAVTVQSKDGDVTVSLDQAMEFILGFSKEGKPLREDGPVHVYFGDGSNRDRPIKNVTGFIVE</sequence>
<evidence type="ECO:0000313" key="1">
    <source>
        <dbReference type="EMBL" id="RKO63843.1"/>
    </source>
</evidence>
<proteinExistence type="predicted"/>
<comment type="caution">
    <text evidence="1">The sequence shown here is derived from an EMBL/GenBank/DDBJ whole genome shotgun (WGS) entry which is preliminary data.</text>
</comment>
<dbReference type="EMBL" id="AZRV01000002">
    <property type="protein sequence ID" value="RKO63843.1"/>
    <property type="molecule type" value="Genomic_DNA"/>
</dbReference>
<evidence type="ECO:0000313" key="2">
    <source>
        <dbReference type="Proteomes" id="UP000286235"/>
    </source>
</evidence>
<protein>
    <recommendedName>
        <fullName evidence="3">Peptidyl-prolyl cis-trans isomerase</fullName>
    </recommendedName>
</protein>
<keyword evidence="2" id="KW-1185">Reference proteome</keyword>
<reference evidence="1 2" key="1">
    <citation type="submission" date="2013-12" db="EMBL/GenBank/DDBJ databases">
        <title>Genome and proteome characterization of Caldibacillus debilis GB1 derived from a cellulolytic aero-tolerant co-culture.</title>
        <authorList>
            <person name="Wushke S.T."/>
            <person name="Zhang X."/>
            <person name="Fristensky B."/>
            <person name="Wilkins J.A."/>
            <person name="Levin D.B."/>
            <person name="Sparling R."/>
        </authorList>
    </citation>
    <scope>NUCLEOTIDE SEQUENCE [LARGE SCALE GENOMIC DNA]</scope>
    <source>
        <strain evidence="1 2">GB1</strain>
    </source>
</reference>
<gene>
    <name evidence="1" type="ORF">Cdeb_02452</name>
</gene>
<name>A0A420VKG3_9BACI</name>
<accession>A0A420VKG3</accession>
<evidence type="ECO:0008006" key="3">
    <source>
        <dbReference type="Google" id="ProtNLM"/>
    </source>
</evidence>